<proteinExistence type="inferred from homology"/>
<reference evidence="10 11" key="1">
    <citation type="submission" date="2024-09" db="EMBL/GenBank/DDBJ databases">
        <authorList>
            <person name="Sun Q."/>
            <person name="Mori K."/>
        </authorList>
    </citation>
    <scope>NUCLEOTIDE SEQUENCE [LARGE SCALE GENOMIC DNA]</scope>
    <source>
        <strain evidence="10 11">JCM 13503</strain>
    </source>
</reference>
<evidence type="ECO:0000256" key="1">
    <source>
        <dbReference type="ARBA" id="ARBA00004651"/>
    </source>
</evidence>
<evidence type="ECO:0000256" key="6">
    <source>
        <dbReference type="ARBA" id="ARBA00038076"/>
    </source>
</evidence>
<dbReference type="InterPro" id="IPR003838">
    <property type="entry name" value="ABC3_permease_C"/>
</dbReference>
<feature type="transmembrane region" description="Helical" evidence="7">
    <location>
        <begin position="351"/>
        <end position="369"/>
    </location>
</feature>
<keyword evidence="2" id="KW-1003">Cell membrane</keyword>
<dbReference type="RefSeq" id="WP_380015255.1">
    <property type="nucleotide sequence ID" value="NZ_JBHLYR010000062.1"/>
</dbReference>
<dbReference type="Pfam" id="PF02687">
    <property type="entry name" value="FtsX"/>
    <property type="match status" value="1"/>
</dbReference>
<feature type="transmembrane region" description="Helical" evidence="7">
    <location>
        <begin position="304"/>
        <end position="331"/>
    </location>
</feature>
<gene>
    <name evidence="10" type="ORF">ACFFLM_21020</name>
</gene>
<evidence type="ECO:0000259" key="9">
    <source>
        <dbReference type="Pfam" id="PF12704"/>
    </source>
</evidence>
<dbReference type="Proteomes" id="UP001589733">
    <property type="component" value="Unassembled WGS sequence"/>
</dbReference>
<keyword evidence="5 7" id="KW-0472">Membrane</keyword>
<organism evidence="10 11">
    <name type="scientific">Deinococcus oregonensis</name>
    <dbReference type="NCBI Taxonomy" id="1805970"/>
    <lineage>
        <taxon>Bacteria</taxon>
        <taxon>Thermotogati</taxon>
        <taxon>Deinococcota</taxon>
        <taxon>Deinococci</taxon>
        <taxon>Deinococcales</taxon>
        <taxon>Deinococcaceae</taxon>
        <taxon>Deinococcus</taxon>
    </lineage>
</organism>
<feature type="domain" description="MacB-like periplasmic core" evidence="9">
    <location>
        <begin position="22"/>
        <end position="230"/>
    </location>
</feature>
<keyword evidence="11" id="KW-1185">Reference proteome</keyword>
<name>A0ABV6B3V1_9DEIO</name>
<comment type="caution">
    <text evidence="10">The sequence shown here is derived from an EMBL/GenBank/DDBJ whole genome shotgun (WGS) entry which is preliminary data.</text>
</comment>
<evidence type="ECO:0000256" key="7">
    <source>
        <dbReference type="SAM" id="Phobius"/>
    </source>
</evidence>
<comment type="similarity">
    <text evidence="6">Belongs to the ABC-4 integral membrane protein family.</text>
</comment>
<evidence type="ECO:0000313" key="10">
    <source>
        <dbReference type="EMBL" id="MFB9994441.1"/>
    </source>
</evidence>
<evidence type="ECO:0000256" key="4">
    <source>
        <dbReference type="ARBA" id="ARBA00022989"/>
    </source>
</evidence>
<keyword evidence="4 7" id="KW-1133">Transmembrane helix</keyword>
<dbReference type="PANTHER" id="PTHR30572:SF4">
    <property type="entry name" value="ABC TRANSPORTER PERMEASE YTRF"/>
    <property type="match status" value="1"/>
</dbReference>
<dbReference type="EMBL" id="JBHLYR010000062">
    <property type="protein sequence ID" value="MFB9994441.1"/>
    <property type="molecule type" value="Genomic_DNA"/>
</dbReference>
<feature type="transmembrane region" description="Helical" evidence="7">
    <location>
        <begin position="260"/>
        <end position="283"/>
    </location>
</feature>
<feature type="domain" description="ABC3 transporter permease C-terminal" evidence="8">
    <location>
        <begin position="262"/>
        <end position="378"/>
    </location>
</feature>
<evidence type="ECO:0000259" key="8">
    <source>
        <dbReference type="Pfam" id="PF02687"/>
    </source>
</evidence>
<protein>
    <submittedName>
        <fullName evidence="10">ABC transporter permease</fullName>
    </submittedName>
</protein>
<accession>A0ABV6B3V1</accession>
<comment type="subcellular location">
    <subcellularLocation>
        <location evidence="1">Cell membrane</location>
        <topology evidence="1">Multi-pass membrane protein</topology>
    </subcellularLocation>
</comment>
<evidence type="ECO:0000313" key="11">
    <source>
        <dbReference type="Proteomes" id="UP001589733"/>
    </source>
</evidence>
<sequence>MNSKDLWVLAWRGLIRRPVRAALTMAGLAVAVASMVLFLSLGEGVRRVFTQEVGSIGPDLQVSLNGFAQGLLPAPNLAASTAEDLRAFSAELGFAQITPVVTNLRQALDPKESAVFYGLPAQSGIQALFSGVQAAQGRLLLPADEGQPVAVVGARIAQNLGLYLGSPLRLNRQASVRVIGIIRPENSLTDTFIFLPIGTLQAALGAQGKVSLVAIKLQRPAEARRAADLISGRLKLEVQTQSDFVGFVDRALKISDAARLGISLIAVLVGGLAVANTVMMGVSERMREFATLRAVGAPPAFVRALVLAESVLLALVGGSLGVLVGWAGAWGVNLYTQNLAGIDAAALTPRLLALAFGISLVLGLVAGLWPARAAGKVQIVLALGRA</sequence>
<dbReference type="InterPro" id="IPR025857">
    <property type="entry name" value="MacB_PCD"/>
</dbReference>
<evidence type="ECO:0000256" key="3">
    <source>
        <dbReference type="ARBA" id="ARBA00022692"/>
    </source>
</evidence>
<dbReference type="InterPro" id="IPR050250">
    <property type="entry name" value="Macrolide_Exporter_MacB"/>
</dbReference>
<evidence type="ECO:0000256" key="2">
    <source>
        <dbReference type="ARBA" id="ARBA00022475"/>
    </source>
</evidence>
<feature type="transmembrane region" description="Helical" evidence="7">
    <location>
        <begin position="21"/>
        <end position="41"/>
    </location>
</feature>
<keyword evidence="3 7" id="KW-0812">Transmembrane</keyword>
<evidence type="ECO:0000256" key="5">
    <source>
        <dbReference type="ARBA" id="ARBA00023136"/>
    </source>
</evidence>
<dbReference type="PANTHER" id="PTHR30572">
    <property type="entry name" value="MEMBRANE COMPONENT OF TRANSPORTER-RELATED"/>
    <property type="match status" value="1"/>
</dbReference>
<dbReference type="Pfam" id="PF12704">
    <property type="entry name" value="MacB_PCD"/>
    <property type="match status" value="1"/>
</dbReference>